<sequence>MGSIKWMIFLPHLALVRVVHQEREDIEKWFLIRDRVVRFGLEEFVLITGLSPEGPSDLNEFKQKMSFKKKMFHHLTIKVVQEEESINKKKIGGYFELVSEIFNNPEVTVKDFYPVGHELKKSAIIKFDEVIELLKSKGGSSVPKDVDDKVEDSCSANLKVDGNDGDLPDPLSPEVFLKSNVPDYDDDSGGLQLSIVREDKVHFGFVEGNDEGFVFTYDRVDVDQFILDLVDNLTRAYAVAVKRQAKPGVHCRSPFVNEFGSSEPKDQKKDKEPSGEEEVDHKEMFLFVREIGMNTKSEDCQEFIRWIEGAHLLQKKKNEKSSGAIEPPLDFNMAQSILFDANVNKRVTTTCTYFDATLKGVYDDFIKAKRDPSVIRNDISLDSGPYAVSKDTPIAYEFVDKLPTQSSSDCGVFMIKYADLFIRGKIHEISPNMNDMIANYRDVMTVTLYNYGQKKINEGYSTEDISKGKKSNRKN</sequence>
<dbReference type="AlphaFoldDB" id="A0A803NL45"/>
<dbReference type="Gramene" id="evm.model.01.2427">
    <property type="protein sequence ID" value="cds.evm.model.01.2427"/>
    <property type="gene ID" value="evm.TU.01.2427"/>
</dbReference>
<keyword evidence="8" id="KW-1185">Reference proteome</keyword>
<evidence type="ECO:0000256" key="1">
    <source>
        <dbReference type="ARBA" id="ARBA00005234"/>
    </source>
</evidence>
<feature type="domain" description="Ubiquitin-like protease family profile" evidence="6">
    <location>
        <begin position="379"/>
        <end position="445"/>
    </location>
</feature>
<dbReference type="Proteomes" id="UP000596661">
    <property type="component" value="Chromosome 1"/>
</dbReference>
<feature type="chain" id="PRO_5031050607" description="Ubiquitin-like protease family profile domain-containing protein" evidence="5">
    <location>
        <begin position="22"/>
        <end position="475"/>
    </location>
</feature>
<reference evidence="7" key="2">
    <citation type="submission" date="2021-03" db="UniProtKB">
        <authorList>
            <consortium name="EnsemblPlants"/>
        </authorList>
    </citation>
    <scope>IDENTIFICATION</scope>
</reference>
<dbReference type="SUPFAM" id="SSF54001">
    <property type="entry name" value="Cysteine proteinases"/>
    <property type="match status" value="1"/>
</dbReference>
<dbReference type="EnsemblPlants" id="evm.model.01.2427">
    <property type="protein sequence ID" value="cds.evm.model.01.2427"/>
    <property type="gene ID" value="evm.TU.01.2427"/>
</dbReference>
<keyword evidence="5" id="KW-0732">Signal</keyword>
<evidence type="ECO:0000256" key="3">
    <source>
        <dbReference type="ARBA" id="ARBA00022801"/>
    </source>
</evidence>
<evidence type="ECO:0000256" key="2">
    <source>
        <dbReference type="ARBA" id="ARBA00022670"/>
    </source>
</evidence>
<evidence type="ECO:0000313" key="8">
    <source>
        <dbReference type="Proteomes" id="UP000596661"/>
    </source>
</evidence>
<protein>
    <recommendedName>
        <fullName evidence="6">Ubiquitin-like protease family profile domain-containing protein</fullName>
    </recommendedName>
</protein>
<dbReference type="EMBL" id="UZAU01000073">
    <property type="status" value="NOT_ANNOTATED_CDS"/>
    <property type="molecule type" value="Genomic_DNA"/>
</dbReference>
<keyword evidence="2" id="KW-0645">Protease</keyword>
<feature type="region of interest" description="Disordered" evidence="4">
    <location>
        <begin position="254"/>
        <end position="279"/>
    </location>
</feature>
<dbReference type="InterPro" id="IPR038765">
    <property type="entry name" value="Papain-like_cys_pep_sf"/>
</dbReference>
<dbReference type="GO" id="GO:0006508">
    <property type="term" value="P:proteolysis"/>
    <property type="evidence" value="ECO:0007669"/>
    <property type="project" value="UniProtKB-KW"/>
</dbReference>
<keyword evidence="3" id="KW-0378">Hydrolase</keyword>
<dbReference type="GO" id="GO:0008234">
    <property type="term" value="F:cysteine-type peptidase activity"/>
    <property type="evidence" value="ECO:0007669"/>
    <property type="project" value="InterPro"/>
</dbReference>
<feature type="signal peptide" evidence="5">
    <location>
        <begin position="1"/>
        <end position="21"/>
    </location>
</feature>
<dbReference type="Gene3D" id="3.40.395.10">
    <property type="entry name" value="Adenoviral Proteinase, Chain A"/>
    <property type="match status" value="1"/>
</dbReference>
<evidence type="ECO:0000256" key="5">
    <source>
        <dbReference type="SAM" id="SignalP"/>
    </source>
</evidence>
<evidence type="ECO:0000256" key="4">
    <source>
        <dbReference type="SAM" id="MobiDB-lite"/>
    </source>
</evidence>
<feature type="compositionally biased region" description="Basic and acidic residues" evidence="4">
    <location>
        <begin position="263"/>
        <end position="279"/>
    </location>
</feature>
<comment type="similarity">
    <text evidence="1">Belongs to the peptidase C48 family.</text>
</comment>
<dbReference type="Pfam" id="PF02902">
    <property type="entry name" value="Peptidase_C48"/>
    <property type="match status" value="1"/>
</dbReference>
<dbReference type="InterPro" id="IPR003653">
    <property type="entry name" value="Peptidase_C48_C"/>
</dbReference>
<accession>A0A803NL45</accession>
<evidence type="ECO:0000259" key="6">
    <source>
        <dbReference type="Pfam" id="PF02902"/>
    </source>
</evidence>
<proteinExistence type="inferred from homology"/>
<reference evidence="7" key="1">
    <citation type="submission" date="2018-11" db="EMBL/GenBank/DDBJ databases">
        <authorList>
            <person name="Grassa J C."/>
        </authorList>
    </citation>
    <scope>NUCLEOTIDE SEQUENCE [LARGE SCALE GENOMIC DNA]</scope>
</reference>
<organism evidence="7 8">
    <name type="scientific">Cannabis sativa</name>
    <name type="common">Hemp</name>
    <name type="synonym">Marijuana</name>
    <dbReference type="NCBI Taxonomy" id="3483"/>
    <lineage>
        <taxon>Eukaryota</taxon>
        <taxon>Viridiplantae</taxon>
        <taxon>Streptophyta</taxon>
        <taxon>Embryophyta</taxon>
        <taxon>Tracheophyta</taxon>
        <taxon>Spermatophyta</taxon>
        <taxon>Magnoliopsida</taxon>
        <taxon>eudicotyledons</taxon>
        <taxon>Gunneridae</taxon>
        <taxon>Pentapetalae</taxon>
        <taxon>rosids</taxon>
        <taxon>fabids</taxon>
        <taxon>Rosales</taxon>
        <taxon>Cannabaceae</taxon>
        <taxon>Cannabis</taxon>
    </lineage>
</organism>
<evidence type="ECO:0000313" key="7">
    <source>
        <dbReference type="EnsemblPlants" id="cds.evm.model.01.2427"/>
    </source>
</evidence>
<name>A0A803NL45_CANSA</name>